<proteinExistence type="predicted"/>
<dbReference type="SMART" id="SM00418">
    <property type="entry name" value="HTH_ARSR"/>
    <property type="match status" value="1"/>
</dbReference>
<keyword evidence="2" id="KW-0238">DNA-binding</keyword>
<dbReference type="SUPFAM" id="SSF46785">
    <property type="entry name" value="Winged helix' DNA-binding domain"/>
    <property type="match status" value="1"/>
</dbReference>
<dbReference type="GO" id="GO:0003677">
    <property type="term" value="F:DNA binding"/>
    <property type="evidence" value="ECO:0007669"/>
    <property type="project" value="UniProtKB-KW"/>
</dbReference>
<evidence type="ECO:0000256" key="1">
    <source>
        <dbReference type="ARBA" id="ARBA00023015"/>
    </source>
</evidence>
<dbReference type="PRINTS" id="PR00778">
    <property type="entry name" value="HTHARSR"/>
</dbReference>
<evidence type="ECO:0000313" key="6">
    <source>
        <dbReference type="Proteomes" id="UP000007652"/>
    </source>
</evidence>
<keyword evidence="3" id="KW-0804">Transcription</keyword>
<name>I7J4Y8_9CLOT</name>
<dbReference type="PANTHER" id="PTHR33154:SF18">
    <property type="entry name" value="ARSENICAL RESISTANCE OPERON REPRESSOR"/>
    <property type="match status" value="1"/>
</dbReference>
<dbReference type="InterPro" id="IPR036390">
    <property type="entry name" value="WH_DNA-bd_sf"/>
</dbReference>
<evidence type="ECO:0000259" key="4">
    <source>
        <dbReference type="PROSITE" id="PS50987"/>
    </source>
</evidence>
<dbReference type="PROSITE" id="PS50987">
    <property type="entry name" value="HTH_ARSR_2"/>
    <property type="match status" value="1"/>
</dbReference>
<dbReference type="InterPro" id="IPR001845">
    <property type="entry name" value="HTH_ArsR_DNA-bd_dom"/>
</dbReference>
<accession>I7J4Y8</accession>
<protein>
    <submittedName>
        <fullName evidence="5">Transcriptional regulator HTH-type, ArsR family</fullName>
    </submittedName>
</protein>
<dbReference type="RefSeq" id="WP_008908531.1">
    <property type="nucleotide sequence ID" value="NZ_CAKP01000066.1"/>
</dbReference>
<dbReference type="EMBL" id="CAKP01000066">
    <property type="protein sequence ID" value="CCJ33261.1"/>
    <property type="molecule type" value="Genomic_DNA"/>
</dbReference>
<dbReference type="STRING" id="857293.CAAU_1177"/>
<dbReference type="NCBIfam" id="NF033788">
    <property type="entry name" value="HTH_metalloreg"/>
    <property type="match status" value="1"/>
</dbReference>
<dbReference type="Gene3D" id="1.10.10.10">
    <property type="entry name" value="Winged helix-like DNA-binding domain superfamily/Winged helix DNA-binding domain"/>
    <property type="match status" value="1"/>
</dbReference>
<gene>
    <name evidence="5" type="ORF">CAAU_1177</name>
</gene>
<evidence type="ECO:0000256" key="2">
    <source>
        <dbReference type="ARBA" id="ARBA00023125"/>
    </source>
</evidence>
<dbReference type="PANTHER" id="PTHR33154">
    <property type="entry name" value="TRANSCRIPTIONAL REGULATOR, ARSR FAMILY"/>
    <property type="match status" value="1"/>
</dbReference>
<dbReference type="eggNOG" id="COG0640">
    <property type="taxonomic scope" value="Bacteria"/>
</dbReference>
<dbReference type="Proteomes" id="UP000007652">
    <property type="component" value="Unassembled WGS sequence"/>
</dbReference>
<dbReference type="InterPro" id="IPR011991">
    <property type="entry name" value="ArsR-like_HTH"/>
</dbReference>
<dbReference type="OrthoDB" id="9798835at2"/>
<sequence length="115" mass="13635">MELVEILKEVADETRLRILNLLKGEELCVCEIEKLLNLTQSNASRHLTRLSRSKMITGTKKQQYVYYRLNEEILNKYPFLKELLFHETEKVKKLKEEYENLLKFKAQGKGCDNLD</sequence>
<keyword evidence="6" id="KW-1185">Reference proteome</keyword>
<reference evidence="5 6" key="1">
    <citation type="journal article" date="2011" name="J. Bacteriol.">
        <title>Draft genome sequence of Caloramator australicus strain RC3T, a thermoanaerobe from the Great Artesian Basin of Australia.</title>
        <authorList>
            <person name="Ogg C.D."/>
            <person name="Patel B.K.C."/>
        </authorList>
    </citation>
    <scope>NUCLEOTIDE SEQUENCE [LARGE SCALE GENOMIC DNA]</scope>
    <source>
        <strain evidence="5 6">RC3</strain>
    </source>
</reference>
<feature type="domain" description="HTH arsR-type" evidence="4">
    <location>
        <begin position="1"/>
        <end position="91"/>
    </location>
</feature>
<evidence type="ECO:0000313" key="5">
    <source>
        <dbReference type="EMBL" id="CCJ33261.1"/>
    </source>
</evidence>
<dbReference type="GO" id="GO:0003700">
    <property type="term" value="F:DNA-binding transcription factor activity"/>
    <property type="evidence" value="ECO:0007669"/>
    <property type="project" value="InterPro"/>
</dbReference>
<evidence type="ECO:0000256" key="3">
    <source>
        <dbReference type="ARBA" id="ARBA00023163"/>
    </source>
</evidence>
<dbReference type="InterPro" id="IPR036388">
    <property type="entry name" value="WH-like_DNA-bd_sf"/>
</dbReference>
<dbReference type="Pfam" id="PF01022">
    <property type="entry name" value="HTH_5"/>
    <property type="match status" value="1"/>
</dbReference>
<dbReference type="InterPro" id="IPR051081">
    <property type="entry name" value="HTH_MetalResp_TranReg"/>
</dbReference>
<comment type="caution">
    <text evidence="5">The sequence shown here is derived from an EMBL/GenBank/DDBJ whole genome shotgun (WGS) entry which is preliminary data.</text>
</comment>
<keyword evidence="1" id="KW-0805">Transcription regulation</keyword>
<organism evidence="5 6">
    <name type="scientific">Caloramator australicus RC3</name>
    <dbReference type="NCBI Taxonomy" id="857293"/>
    <lineage>
        <taxon>Bacteria</taxon>
        <taxon>Bacillati</taxon>
        <taxon>Bacillota</taxon>
        <taxon>Clostridia</taxon>
        <taxon>Eubacteriales</taxon>
        <taxon>Clostridiaceae</taxon>
        <taxon>Caloramator</taxon>
    </lineage>
</organism>
<dbReference type="AlphaFoldDB" id="I7J4Y8"/>
<dbReference type="CDD" id="cd00090">
    <property type="entry name" value="HTH_ARSR"/>
    <property type="match status" value="1"/>
</dbReference>